<accession>A0A937CSC8</accession>
<comment type="caution">
    <text evidence="2">The sequence shown here is derived from an EMBL/GenBank/DDBJ whole genome shotgun (WGS) entry which is preliminary data.</text>
</comment>
<evidence type="ECO:0000256" key="1">
    <source>
        <dbReference type="SAM" id="SignalP"/>
    </source>
</evidence>
<sequence>MFTAAALACLMVAAPAMAREPAKGESVTSTVEVGKLRVALPPGKWNVVAEQTGNASSADGIPTGGTYKSYFLVQYDEAKRFVGSFHIRATTEPGNPIEWRDKTCGREDTLYRAVLGGPAHAQDCVLMNHLVRYFQAQPRDHAEREVWKWIQAQEVQMPKTVLQVQERFFKGSEYLWVDYTVNPELVDFVPSTVTDWRGSEWHPDFVKTDPERQEYIEHVKKWAFSNAKVHQAALDQGRTGEIAPYPR</sequence>
<dbReference type="AlphaFoldDB" id="A0A937CSC8"/>
<evidence type="ECO:0000313" key="2">
    <source>
        <dbReference type="EMBL" id="MBL0390424.1"/>
    </source>
</evidence>
<dbReference type="EMBL" id="JAEQNE010000001">
    <property type="protein sequence ID" value="MBL0390424.1"/>
    <property type="molecule type" value="Genomic_DNA"/>
</dbReference>
<proteinExistence type="predicted"/>
<protein>
    <submittedName>
        <fullName evidence="2">Uncharacterized protein</fullName>
    </submittedName>
</protein>
<keyword evidence="3" id="KW-1185">Reference proteome</keyword>
<organism evidence="2 3">
    <name type="scientific">Ramlibacter monticola</name>
    <dbReference type="NCBI Taxonomy" id="1926872"/>
    <lineage>
        <taxon>Bacteria</taxon>
        <taxon>Pseudomonadati</taxon>
        <taxon>Pseudomonadota</taxon>
        <taxon>Betaproteobacteria</taxon>
        <taxon>Burkholderiales</taxon>
        <taxon>Comamonadaceae</taxon>
        <taxon>Ramlibacter</taxon>
    </lineage>
</organism>
<evidence type="ECO:0000313" key="3">
    <source>
        <dbReference type="Proteomes" id="UP000599109"/>
    </source>
</evidence>
<name>A0A937CSC8_9BURK</name>
<dbReference type="Proteomes" id="UP000599109">
    <property type="component" value="Unassembled WGS sequence"/>
</dbReference>
<reference evidence="2 3" key="1">
    <citation type="journal article" date="2017" name="Int. J. Syst. Evol. Microbiol.">
        <title>Ramlibacter monticola sp. nov., isolated from forest soil.</title>
        <authorList>
            <person name="Chaudhary D.K."/>
            <person name="Kim J."/>
        </authorList>
    </citation>
    <scope>NUCLEOTIDE SEQUENCE [LARGE SCALE GENOMIC DNA]</scope>
    <source>
        <strain evidence="2 3">KACC 19175</strain>
    </source>
</reference>
<gene>
    <name evidence="2" type="ORF">JJ685_04645</name>
</gene>
<feature type="chain" id="PRO_5036897948" evidence="1">
    <location>
        <begin position="19"/>
        <end position="247"/>
    </location>
</feature>
<feature type="signal peptide" evidence="1">
    <location>
        <begin position="1"/>
        <end position="18"/>
    </location>
</feature>
<keyword evidence="1" id="KW-0732">Signal</keyword>